<organism evidence="2 3">
    <name type="scientific">Penicillium frequentans</name>
    <dbReference type="NCBI Taxonomy" id="3151616"/>
    <lineage>
        <taxon>Eukaryota</taxon>
        <taxon>Fungi</taxon>
        <taxon>Dikarya</taxon>
        <taxon>Ascomycota</taxon>
        <taxon>Pezizomycotina</taxon>
        <taxon>Eurotiomycetes</taxon>
        <taxon>Eurotiomycetidae</taxon>
        <taxon>Eurotiales</taxon>
        <taxon>Aspergillaceae</taxon>
        <taxon>Penicillium</taxon>
    </lineage>
</organism>
<sequence length="274" mass="31592">MSGLYFNQGNPRTPSFTVELPGSTRLEDSEKQTKKWLKDCEGHEACRNMSSRADFIPSRLVEITRDGAEKISIRLRCRDDISHAIRYTTLSHCWGSFMPINLEKSKIAQYRERIPLEEISPVFRDAIDVSVALDIWYIWIDSLCITQDSEKDWQTESATMCDVYSYCHLNIAADGSEDGSQRLFRERNTALLKPIHIVIKNNGTPSKDYSHFSAMKPGNYLLFDIHSWKHEVDDAPLGKRGWVIQERALSPRTIHFGKTQIAWECRQLACNELF</sequence>
<dbReference type="PANTHER" id="PTHR33112:SF16">
    <property type="entry name" value="HETEROKARYON INCOMPATIBILITY DOMAIN-CONTAINING PROTEIN"/>
    <property type="match status" value="1"/>
</dbReference>
<dbReference type="EMBL" id="JAQIZZ010000003">
    <property type="protein sequence ID" value="KAJ5547270.1"/>
    <property type="molecule type" value="Genomic_DNA"/>
</dbReference>
<dbReference type="InterPro" id="IPR010730">
    <property type="entry name" value="HET"/>
</dbReference>
<proteinExistence type="predicted"/>
<dbReference type="Proteomes" id="UP001220324">
    <property type="component" value="Unassembled WGS sequence"/>
</dbReference>
<dbReference type="Pfam" id="PF06985">
    <property type="entry name" value="HET"/>
    <property type="match status" value="1"/>
</dbReference>
<evidence type="ECO:0000313" key="3">
    <source>
        <dbReference type="Proteomes" id="UP001220324"/>
    </source>
</evidence>
<dbReference type="PANTHER" id="PTHR33112">
    <property type="entry name" value="DOMAIN PROTEIN, PUTATIVE-RELATED"/>
    <property type="match status" value="1"/>
</dbReference>
<gene>
    <name evidence="2" type="ORF">N7494_004855</name>
</gene>
<name>A0AAD6D1D9_9EURO</name>
<protein>
    <submittedName>
        <fullName evidence="2">Heterokaryon incompatibility protein</fullName>
    </submittedName>
</protein>
<dbReference type="AlphaFoldDB" id="A0AAD6D1D9"/>
<reference evidence="2 3" key="1">
    <citation type="journal article" date="2023" name="IMA Fungus">
        <title>Comparative genomic study of the Penicillium genus elucidates a diverse pangenome and 15 lateral gene transfer events.</title>
        <authorList>
            <person name="Petersen C."/>
            <person name="Sorensen T."/>
            <person name="Nielsen M.R."/>
            <person name="Sondergaard T.E."/>
            <person name="Sorensen J.L."/>
            <person name="Fitzpatrick D.A."/>
            <person name="Frisvad J.C."/>
            <person name="Nielsen K.L."/>
        </authorList>
    </citation>
    <scope>NUCLEOTIDE SEQUENCE [LARGE SCALE GENOMIC DNA]</scope>
    <source>
        <strain evidence="2 3">IBT 35679</strain>
    </source>
</reference>
<evidence type="ECO:0000259" key="1">
    <source>
        <dbReference type="Pfam" id="PF06985"/>
    </source>
</evidence>
<keyword evidence="3" id="KW-1185">Reference proteome</keyword>
<feature type="domain" description="Heterokaryon incompatibility" evidence="1">
    <location>
        <begin position="87"/>
        <end position="246"/>
    </location>
</feature>
<evidence type="ECO:0000313" key="2">
    <source>
        <dbReference type="EMBL" id="KAJ5547270.1"/>
    </source>
</evidence>
<accession>A0AAD6D1D9</accession>
<comment type="caution">
    <text evidence="2">The sequence shown here is derived from an EMBL/GenBank/DDBJ whole genome shotgun (WGS) entry which is preliminary data.</text>
</comment>